<reference evidence="1 2" key="1">
    <citation type="submission" date="2013-06" db="EMBL/GenBank/DDBJ databases">
        <authorList>
            <person name="Weinstock G."/>
            <person name="Sodergren E."/>
            <person name="Lobos E.A."/>
            <person name="Fulton L."/>
            <person name="Fulton R."/>
            <person name="Courtney L."/>
            <person name="Fronick C."/>
            <person name="O'Laughlin M."/>
            <person name="Godfrey J."/>
            <person name="Wilson R.M."/>
            <person name="Miner T."/>
            <person name="Farmer C."/>
            <person name="Delehaunty K."/>
            <person name="Cordes M."/>
            <person name="Minx P."/>
            <person name="Tomlinson C."/>
            <person name="Chen J."/>
            <person name="Wollam A."/>
            <person name="Pepin K.H."/>
            <person name="Bhonagiri V."/>
            <person name="Zhang X."/>
            <person name="Warren W."/>
            <person name="Mitreva M."/>
            <person name="Mardis E.R."/>
            <person name="Wilson R.K."/>
        </authorList>
    </citation>
    <scope>NUCLEOTIDE SEQUENCE [LARGE SCALE GENOMIC DNA]</scope>
    <source>
        <strain evidence="1 2">W1703</strain>
    </source>
</reference>
<evidence type="ECO:0000313" key="2">
    <source>
        <dbReference type="Proteomes" id="UP000016617"/>
    </source>
</evidence>
<organism evidence="1 2">
    <name type="scientific">Streptococcus sobrinus W1703</name>
    <dbReference type="NCBI Taxonomy" id="1227275"/>
    <lineage>
        <taxon>Bacteria</taxon>
        <taxon>Bacillati</taxon>
        <taxon>Bacillota</taxon>
        <taxon>Bacilli</taxon>
        <taxon>Lactobacillales</taxon>
        <taxon>Streptococcaceae</taxon>
        <taxon>Streptococcus</taxon>
    </lineage>
</organism>
<name>U2JDH2_9STRE</name>
<accession>U2JDH2</accession>
<protein>
    <submittedName>
        <fullName evidence="1">Uncharacterized protein</fullName>
    </submittedName>
</protein>
<sequence>MKTIIKWLDPSGVHFLIQRVETEDGGRLFEVQNFQLTALAWSYLAPK</sequence>
<dbReference type="AlphaFoldDB" id="U2JDH2"/>
<comment type="caution">
    <text evidence="1">The sequence shown here is derived from an EMBL/GenBank/DDBJ whole genome shotgun (WGS) entry which is preliminary data.</text>
</comment>
<dbReference type="HOGENOM" id="CLU_3173910_0_0_9"/>
<dbReference type="Proteomes" id="UP000016617">
    <property type="component" value="Unassembled WGS sequence"/>
</dbReference>
<gene>
    <name evidence="1" type="ORF">HMPREF1557_00542</name>
</gene>
<proteinExistence type="predicted"/>
<dbReference type="EMBL" id="AWVA01000028">
    <property type="protein sequence ID" value="ERJ77845.1"/>
    <property type="molecule type" value="Genomic_DNA"/>
</dbReference>
<evidence type="ECO:0000313" key="1">
    <source>
        <dbReference type="EMBL" id="ERJ77845.1"/>
    </source>
</evidence>